<evidence type="ECO:0000313" key="2">
    <source>
        <dbReference type="EMBL" id="MBC8610035.1"/>
    </source>
</evidence>
<proteinExistence type="predicted"/>
<dbReference type="InterPro" id="IPR011437">
    <property type="entry name" value="DUF1540"/>
</dbReference>
<name>A0A8J6P6C8_9FIRM</name>
<dbReference type="EMBL" id="JACRTL010000001">
    <property type="protein sequence ID" value="MBC8610035.1"/>
    <property type="molecule type" value="Genomic_DNA"/>
</dbReference>
<dbReference type="OrthoDB" id="1756089at2"/>
<reference evidence="2" key="1">
    <citation type="submission" date="2020-08" db="EMBL/GenBank/DDBJ databases">
        <title>Genome public.</title>
        <authorList>
            <person name="Liu C."/>
            <person name="Sun Q."/>
        </authorList>
    </citation>
    <scope>NUCLEOTIDE SEQUENCE</scope>
    <source>
        <strain evidence="2">NSJ-15</strain>
    </source>
</reference>
<evidence type="ECO:0000259" key="1">
    <source>
        <dbReference type="Pfam" id="PF07561"/>
    </source>
</evidence>
<protein>
    <submittedName>
        <fullName evidence="2">DUF1540 domain-containing protein</fullName>
    </submittedName>
</protein>
<dbReference type="RefSeq" id="WP_093988451.1">
    <property type="nucleotide sequence ID" value="NZ_FYDD01000003.1"/>
</dbReference>
<gene>
    <name evidence="2" type="ORF">H8702_02720</name>
</gene>
<dbReference type="AlphaFoldDB" id="A0A8J6P6C8"/>
<comment type="caution">
    <text evidence="2">The sequence shown here is derived from an EMBL/GenBank/DDBJ whole genome shotgun (WGS) entry which is preliminary data.</text>
</comment>
<sequence>MANCNCKPNQSIHCSVSQCEYHCQDKNYCSLDCITVGTHEANPTMVQCTDCESFCLKK</sequence>
<keyword evidence="3" id="KW-1185">Reference proteome</keyword>
<feature type="domain" description="DUF1540" evidence="1">
    <location>
        <begin position="12"/>
        <end position="54"/>
    </location>
</feature>
<organism evidence="2 3">
    <name type="scientific">Massiliimalia timonensis</name>
    <dbReference type="NCBI Taxonomy" id="1987501"/>
    <lineage>
        <taxon>Bacteria</taxon>
        <taxon>Bacillati</taxon>
        <taxon>Bacillota</taxon>
        <taxon>Clostridia</taxon>
        <taxon>Eubacteriales</taxon>
        <taxon>Oscillospiraceae</taxon>
        <taxon>Massiliimalia</taxon>
    </lineage>
</organism>
<dbReference type="Proteomes" id="UP000632659">
    <property type="component" value="Unassembled WGS sequence"/>
</dbReference>
<accession>A0A8J6P6C8</accession>
<evidence type="ECO:0000313" key="3">
    <source>
        <dbReference type="Proteomes" id="UP000632659"/>
    </source>
</evidence>
<dbReference type="Pfam" id="PF07561">
    <property type="entry name" value="DUF1540"/>
    <property type="match status" value="1"/>
</dbReference>